<evidence type="ECO:0000256" key="2">
    <source>
        <dbReference type="ARBA" id="ARBA00007991"/>
    </source>
</evidence>
<dbReference type="EMBL" id="JBBWRZ010000001">
    <property type="protein sequence ID" value="KAK8246578.1"/>
    <property type="molecule type" value="Genomic_DNA"/>
</dbReference>
<dbReference type="InterPro" id="IPR016024">
    <property type="entry name" value="ARM-type_fold"/>
</dbReference>
<evidence type="ECO:0000256" key="1">
    <source>
        <dbReference type="ARBA" id="ARBA00004123"/>
    </source>
</evidence>
<comment type="caution">
    <text evidence="5">The sequence shown here is derived from an EMBL/GenBank/DDBJ whole genome shotgun (WGS) entry which is preliminary data.</text>
</comment>
<proteinExistence type="inferred from homology"/>
<organism evidence="5 6">
    <name type="scientific">Phyllosticta capitalensis</name>
    <dbReference type="NCBI Taxonomy" id="121624"/>
    <lineage>
        <taxon>Eukaryota</taxon>
        <taxon>Fungi</taxon>
        <taxon>Dikarya</taxon>
        <taxon>Ascomycota</taxon>
        <taxon>Pezizomycotina</taxon>
        <taxon>Dothideomycetes</taxon>
        <taxon>Dothideomycetes incertae sedis</taxon>
        <taxon>Botryosphaeriales</taxon>
        <taxon>Phyllostictaceae</taxon>
        <taxon>Phyllosticta</taxon>
    </lineage>
</organism>
<evidence type="ECO:0000313" key="5">
    <source>
        <dbReference type="EMBL" id="KAK8246578.1"/>
    </source>
</evidence>
<gene>
    <name evidence="5" type="ORF">HDK90DRAFT_14745</name>
</gene>
<keyword evidence="4" id="KW-0539">Nucleus</keyword>
<dbReference type="InterPro" id="IPR051345">
    <property type="entry name" value="Importin_beta-like_NTR"/>
</dbReference>
<dbReference type="PANTHER" id="PTHR12363:SF33">
    <property type="entry name" value="IMPORTIN-13"/>
    <property type="match status" value="1"/>
</dbReference>
<comment type="subcellular location">
    <subcellularLocation>
        <location evidence="1">Nucleus</location>
    </subcellularLocation>
</comment>
<dbReference type="Gene3D" id="1.25.10.10">
    <property type="entry name" value="Leucine-rich Repeat Variant"/>
    <property type="match status" value="1"/>
</dbReference>
<keyword evidence="6" id="KW-1185">Reference proteome</keyword>
<reference evidence="5 6" key="1">
    <citation type="submission" date="2024-04" db="EMBL/GenBank/DDBJ databases">
        <title>Phyllosticta paracitricarpa is synonymous to the EU quarantine fungus P. citricarpa based on phylogenomic analyses.</title>
        <authorList>
            <consortium name="Lawrence Berkeley National Laboratory"/>
            <person name="Van Ingen-Buijs V.A."/>
            <person name="Van Westerhoven A.C."/>
            <person name="Haridas S."/>
            <person name="Skiadas P."/>
            <person name="Martin F."/>
            <person name="Groenewald J.Z."/>
            <person name="Crous P.W."/>
            <person name="Seidl M.F."/>
        </authorList>
    </citation>
    <scope>NUCLEOTIDE SEQUENCE [LARGE SCALE GENOMIC DNA]</scope>
    <source>
        <strain evidence="5 6">CBS 123374</strain>
    </source>
</reference>
<dbReference type="SUPFAM" id="SSF48371">
    <property type="entry name" value="ARM repeat"/>
    <property type="match status" value="1"/>
</dbReference>
<evidence type="ECO:0000256" key="4">
    <source>
        <dbReference type="ARBA" id="ARBA00023242"/>
    </source>
</evidence>
<comment type="similarity">
    <text evidence="2">Belongs to the importin beta family.</text>
</comment>
<accession>A0ABR1Z2G2</accession>
<dbReference type="Proteomes" id="UP001492380">
    <property type="component" value="Unassembled WGS sequence"/>
</dbReference>
<protein>
    <submittedName>
        <fullName evidence="5">Armadillo-type protein</fullName>
    </submittedName>
</protein>
<dbReference type="PANTHER" id="PTHR12363">
    <property type="entry name" value="TRANSPORTIN 3 AND IMPORTIN 13"/>
    <property type="match status" value="1"/>
</dbReference>
<evidence type="ECO:0000313" key="6">
    <source>
        <dbReference type="Proteomes" id="UP001492380"/>
    </source>
</evidence>
<dbReference type="InterPro" id="IPR011989">
    <property type="entry name" value="ARM-like"/>
</dbReference>
<evidence type="ECO:0000256" key="3">
    <source>
        <dbReference type="ARBA" id="ARBA00022448"/>
    </source>
</evidence>
<name>A0ABR1Z2G2_9PEZI</name>
<sequence length="987" mass="109396">MEAAIPAPSSVPEVAELVKGLYRQSDPDTIKGIEKTLQLLQKSPEGWQLADALLGYSDPEVRFFGALTFTVKLHSDAKALENDSSKELLTRLLAWLIRLVAEGEQEFVTRKLCTTLMQYFLNDKTEWNPCVRHLICSFVKGEPVEVDEVDNYPPTTQLVNSLTPPQLRSVLYISEGLVQEVKRTSYVSTIVAKLENRLDENCDDVVALTRHALGYSGPYETEIRAEAVSCMATWAIYVTRLTRYSPEASDRIDQVQTLIIPALHCVHADPENTVEPFADLLRRRGIEIFSDDHLKLLSELITSTWGQQQIADMTENGIPSDHFIDLMLAFGTAMLPKLVSTPDTWDNVMVMMHQILKFPGYAIEDEMASMQAIEFWGNYAGEVADPLETDSEPPAVAKVHVMKAAEAYWTKVCMPPSAELASWDKDNVKSFKAFRTDVGDFLLDALRACGADLFRAFINLALNQVEQNDWIKMEASLFCINSMTDEVIGTEECEEALGGLFGSSILISAISRPDALPRARRAAVEMIGKYAEFFIKRREYLVAPLSALFVALAREDTSEAAARAISLFCCSCRETLVPELDNFLAAYQSFIDSPTASGYCKEKVLGGIAGIVRALPSDAQKCHYLVILLQQVEKEVRLSLEKMSQNDVVEGPQTACTAVACLAAMGKGLQSGDERFSQIDLEADIAGGSYWNTDPAGIQFQAGVAKCLGMISHVFGSFGEVNEAICDVFKSGFAEGAPGPFVLPPNVFVEFVLRTSIQTPRVNLVLSTTCSFLNAYKEKLEDSTENNPYILAAVNLVDHIIQLVAILSSPDTDPEVASSCVEVLETLNRHNIQIFFGRSPVAVENTLMFTIRCIQGPDVLPKRAALHFWSRFLQIANNAALGSKQQVDQVINVLGPLIVKVLVFDVSGGSQRTTLDDVSDTLRRFVPKNPRTGDWMEAALLDKDFPAPKVEEKDRLWFKKMFIAARGGMNSKHVAMNFWQSCRDSQR</sequence>
<keyword evidence="3" id="KW-0813">Transport</keyword>